<dbReference type="Proteomes" id="UP000305883">
    <property type="component" value="Unassembled WGS sequence"/>
</dbReference>
<dbReference type="SMART" id="SM00317">
    <property type="entry name" value="SET"/>
    <property type="match status" value="1"/>
</dbReference>
<feature type="compositionally biased region" description="Basic and acidic residues" evidence="3">
    <location>
        <begin position="849"/>
        <end position="858"/>
    </location>
</feature>
<gene>
    <name evidence="5" type="ORF">CH35J_001416</name>
</gene>
<dbReference type="PROSITE" id="PS50280">
    <property type="entry name" value="SET"/>
    <property type="match status" value="1"/>
</dbReference>
<feature type="compositionally biased region" description="Polar residues" evidence="3">
    <location>
        <begin position="107"/>
        <end position="118"/>
    </location>
</feature>
<feature type="domain" description="SET" evidence="4">
    <location>
        <begin position="660"/>
        <end position="785"/>
    </location>
</feature>
<dbReference type="EMBL" id="MWPZ01000001">
    <property type="protein sequence ID" value="TID06209.1"/>
    <property type="molecule type" value="Genomic_DNA"/>
</dbReference>
<reference evidence="5 6" key="1">
    <citation type="journal article" date="2019" name="Genome Biol. Evol.">
        <title>Genomic Plasticity Mediated by Transposable Elements in the Plant Pathogenic Fungus Colletotrichum higginsianum.</title>
        <authorList>
            <person name="Tsushima A."/>
            <person name="Gan P."/>
            <person name="Kumakura N."/>
            <person name="Narusaka M."/>
            <person name="Takano Y."/>
            <person name="Narusaka Y."/>
            <person name="Shirasu K."/>
        </authorList>
    </citation>
    <scope>NUCLEOTIDE SEQUENCE [LARGE SCALE GENOMIC DNA]</scope>
    <source>
        <strain evidence="5 6">MAFF305635-RFP</strain>
    </source>
</reference>
<feature type="compositionally biased region" description="Basic and acidic residues" evidence="3">
    <location>
        <begin position="74"/>
        <end position="90"/>
    </location>
</feature>
<dbReference type="PANTHER" id="PTHR45747">
    <property type="entry name" value="HISTONE-LYSINE N-METHYLTRANSFERASE E(Z)"/>
    <property type="match status" value="1"/>
</dbReference>
<dbReference type="InterPro" id="IPR040968">
    <property type="entry name" value="EZH2_MCSS_fung"/>
</dbReference>
<feature type="compositionally biased region" description="Acidic residues" evidence="3">
    <location>
        <begin position="1053"/>
        <end position="1063"/>
    </location>
</feature>
<comment type="caution">
    <text evidence="5">The sequence shown here is derived from an EMBL/GenBank/DDBJ whole genome shotgun (WGS) entry which is preliminary data.</text>
</comment>
<evidence type="ECO:0000259" key="4">
    <source>
        <dbReference type="PROSITE" id="PS50280"/>
    </source>
</evidence>
<keyword evidence="1" id="KW-0805">Transcription regulation</keyword>
<keyword evidence="2" id="KW-0804">Transcription</keyword>
<dbReference type="AlphaFoldDB" id="A0A4T0WHC7"/>
<protein>
    <submittedName>
        <fullName evidence="5">Histone-lysine N-methyltransferase EZH1</fullName>
    </submittedName>
</protein>
<feature type="compositionally biased region" description="Polar residues" evidence="3">
    <location>
        <begin position="824"/>
        <end position="834"/>
    </location>
</feature>
<dbReference type="InterPro" id="IPR046341">
    <property type="entry name" value="SET_dom_sf"/>
</dbReference>
<dbReference type="GO" id="GO:0003682">
    <property type="term" value="F:chromatin binding"/>
    <property type="evidence" value="ECO:0007669"/>
    <property type="project" value="TreeGrafter"/>
</dbReference>
<evidence type="ECO:0000256" key="3">
    <source>
        <dbReference type="SAM" id="MobiDB-lite"/>
    </source>
</evidence>
<dbReference type="Pfam" id="PF21509">
    <property type="entry name" value="Ezh2-like__CXC_fung"/>
    <property type="match status" value="1"/>
</dbReference>
<accession>A0A4T0WHC7</accession>
<dbReference type="GO" id="GO:0032259">
    <property type="term" value="P:methylation"/>
    <property type="evidence" value="ECO:0007669"/>
    <property type="project" value="UniProtKB-KW"/>
</dbReference>
<keyword evidence="5" id="KW-0808">Transferase</keyword>
<evidence type="ECO:0000256" key="2">
    <source>
        <dbReference type="ARBA" id="ARBA00023163"/>
    </source>
</evidence>
<dbReference type="PANTHER" id="PTHR45747:SF4">
    <property type="entry name" value="HISTONE-LYSINE N-METHYLTRANSFERASE E(Z)"/>
    <property type="match status" value="1"/>
</dbReference>
<feature type="compositionally biased region" description="Polar residues" evidence="3">
    <location>
        <begin position="59"/>
        <end position="68"/>
    </location>
</feature>
<sequence>MAPFLAGTDRRAPTQIGPYNDYAIFRPVRDRVTPDGAQPGPRPHTHGKSGKRFDFVDLTVNSSPLSRPQSHRGPVADRASHAATKVEDTQAHPTFSPDAAHCLSDPSGGSTAVSSNAASVLEPSPPPVSIQPSVSSIDLDDSLDAEMPRPPRPEGFLKAPQQLTPPSSKRPSSYQSPRNGAIAKKQTPKKDIPDVRQLAALLKDCSADIGKAHAQLSLYALKSTKSIETRVKTGFDFFSSVKIVPVEEQEGTTMSVRTKQHFRGRKSDQAKTAHYVPVCVKSNKPAVPKYRFHHTEIAKNFLSPNSLLKFVPVIRDLAPEEERKYNTWLGELERMDESCGFKTLGSRDQRVNRTIKKERTATLSLFLDSWLKKLAIDNCNRATLIRHTASSNLDDAITPQQKTSLVNLHSDDFVAATPRALKAARVFTDAFDQVFYHGGPQNMGILLSDVLKLDKSVDEIVETKKTAKVGQDDADKVDSLEHWIETHTVMGCLICYSNSCEHGDYSLENHKRNFSMDCIGMYGRMFSANRVVSSTNPVEHPPAPLPCERQCYRIYGVGGSDAESRPWTEDETFLLRGLFSILDHNKVQVKAECATAEILDRDCCDVHRHLQSLDINLPPITTIDRPRPKNLPWYDRKKKMLLGDWQDHTNSHDTKRGVSKAVVLGKSQLEGCGYGLFTAEDIAQDEFVIEYTGELIVADEGVRREARRGEAFSIEKSTSYVFSLLDYEGIWVDAAIYGNLSRYINHAVENANVQPSILYVNGEFRIRFTATRSIKAGEELFFNYGENFPNLTEKMIKEKAGDGDEGEEENVVSTKRGRGRRQRATNGSEKSATQRLPKAKFAKSVNTGARKEAPKVAVDDYEVLADLDPTPAPNRKRKRAAKSDDEDEEFHPSLESEENAEVRGAEKRVSTSRRRGGIRRVRSMGSIVPSDSEGSTKTTPRDNRGPGHSSGSQTAIGPQLTAKGLEISTKPAKGTSPPKKRRGRPPKIPRPPSPVVAAGIEVEHGEDVIRANPSIVRLPEGEHDTVPSGLNQAPRSARGRKIMATDLSKSIEDAMDVDEDEPEINVTPTKSRGRKKVEAQGPSRFGRTARHPPTESGAVVDSDDEPFTLSSASRRKRTQKQVLGPLENNDSESSYKVQGAGTDSDDDDEPISSLDRSSRKKKLPARFRSSSYEED</sequence>
<feature type="compositionally biased region" description="Polar residues" evidence="3">
    <location>
        <begin position="161"/>
        <end position="178"/>
    </location>
</feature>
<dbReference type="InterPro" id="IPR048360">
    <property type="entry name" value="Ezh2_CXC_fung"/>
</dbReference>
<evidence type="ECO:0000313" key="5">
    <source>
        <dbReference type="EMBL" id="TID06209.1"/>
    </source>
</evidence>
<dbReference type="GO" id="GO:0005634">
    <property type="term" value="C:nucleus"/>
    <property type="evidence" value="ECO:0007669"/>
    <property type="project" value="TreeGrafter"/>
</dbReference>
<feature type="region of interest" description="Disordered" evidence="3">
    <location>
        <begin position="1017"/>
        <end position="1175"/>
    </location>
</feature>
<feature type="region of interest" description="Disordered" evidence="3">
    <location>
        <begin position="798"/>
        <end position="1005"/>
    </location>
</feature>
<dbReference type="InterPro" id="IPR001214">
    <property type="entry name" value="SET_dom"/>
</dbReference>
<evidence type="ECO:0000313" key="6">
    <source>
        <dbReference type="Proteomes" id="UP000305883"/>
    </source>
</evidence>
<feature type="compositionally biased region" description="Basic and acidic residues" evidence="3">
    <location>
        <begin position="890"/>
        <end position="909"/>
    </location>
</feature>
<dbReference type="InterPro" id="IPR045318">
    <property type="entry name" value="EZH1/2-like"/>
</dbReference>
<dbReference type="Gene3D" id="2.170.270.10">
    <property type="entry name" value="SET domain"/>
    <property type="match status" value="1"/>
</dbReference>
<dbReference type="Pfam" id="PF18601">
    <property type="entry name" value="EZH2_N"/>
    <property type="match status" value="1"/>
</dbReference>
<dbReference type="GO" id="GO:0031507">
    <property type="term" value="P:heterochromatin formation"/>
    <property type="evidence" value="ECO:0007669"/>
    <property type="project" value="TreeGrafter"/>
</dbReference>
<name>A0A4T0WHC7_9PEZI</name>
<dbReference type="Pfam" id="PF00856">
    <property type="entry name" value="SET"/>
    <property type="match status" value="1"/>
</dbReference>
<dbReference type="OrthoDB" id="6141102at2759"/>
<evidence type="ECO:0000256" key="1">
    <source>
        <dbReference type="ARBA" id="ARBA00023015"/>
    </source>
</evidence>
<dbReference type="GO" id="GO:0046976">
    <property type="term" value="F:histone H3K27 methyltransferase activity"/>
    <property type="evidence" value="ECO:0007669"/>
    <property type="project" value="TreeGrafter"/>
</dbReference>
<proteinExistence type="predicted"/>
<dbReference type="InterPro" id="IPR040595">
    <property type="entry name" value="EZH2_N"/>
</dbReference>
<organism evidence="5 6">
    <name type="scientific">Colletotrichum higginsianum</name>
    <dbReference type="NCBI Taxonomy" id="80884"/>
    <lineage>
        <taxon>Eukaryota</taxon>
        <taxon>Fungi</taxon>
        <taxon>Dikarya</taxon>
        <taxon>Ascomycota</taxon>
        <taxon>Pezizomycotina</taxon>
        <taxon>Sordariomycetes</taxon>
        <taxon>Hypocreomycetidae</taxon>
        <taxon>Glomerellales</taxon>
        <taxon>Glomerellaceae</taxon>
        <taxon>Colletotrichum</taxon>
        <taxon>Colletotrichum destructivum species complex</taxon>
    </lineage>
</organism>
<dbReference type="Pfam" id="PF18600">
    <property type="entry name" value="Ezh2_MCSS_fung"/>
    <property type="match status" value="1"/>
</dbReference>
<keyword evidence="5" id="KW-0489">Methyltransferase</keyword>
<dbReference type="SUPFAM" id="SSF82199">
    <property type="entry name" value="SET domain"/>
    <property type="match status" value="1"/>
</dbReference>
<feature type="compositionally biased region" description="Basic residues" evidence="3">
    <location>
        <begin position="978"/>
        <end position="987"/>
    </location>
</feature>
<feature type="region of interest" description="Disordered" evidence="3">
    <location>
        <begin position="31"/>
        <end position="190"/>
    </location>
</feature>
<feature type="compositionally biased region" description="Basic residues" evidence="3">
    <location>
        <begin position="910"/>
        <end position="922"/>
    </location>
</feature>